<dbReference type="Proteomes" id="UP000688947">
    <property type="component" value="Unassembled WGS sequence"/>
</dbReference>
<dbReference type="AlphaFoldDB" id="A0A8T1UHS2"/>
<reference evidence="1" key="1">
    <citation type="submission" date="2021-01" db="EMBL/GenBank/DDBJ databases">
        <title>Phytophthora aleatoria, a newly-described species from Pinus radiata is distinct from Phytophthora cactorum isolates based on comparative genomics.</title>
        <authorList>
            <person name="Mcdougal R."/>
            <person name="Panda P."/>
            <person name="Williams N."/>
            <person name="Studholme D.J."/>
        </authorList>
    </citation>
    <scope>NUCLEOTIDE SEQUENCE</scope>
    <source>
        <strain evidence="1">NZFS 3830</strain>
    </source>
</reference>
<dbReference type="EMBL" id="JAENGZ010000274">
    <property type="protein sequence ID" value="KAG6963329.1"/>
    <property type="molecule type" value="Genomic_DNA"/>
</dbReference>
<evidence type="ECO:0000313" key="1">
    <source>
        <dbReference type="EMBL" id="KAG6963329.1"/>
    </source>
</evidence>
<proteinExistence type="predicted"/>
<accession>A0A8T1UHS2</accession>
<name>A0A8T1UHS2_9STRA</name>
<protein>
    <submittedName>
        <fullName evidence="1">Uncharacterized protein</fullName>
    </submittedName>
</protein>
<evidence type="ECO:0000313" key="2">
    <source>
        <dbReference type="Proteomes" id="UP000688947"/>
    </source>
</evidence>
<sequence>MIVLSRKILWLRWMILSRRSRREWLPRRILEMWHLLSRLPQGNPAVKSFKMRARRARRYHALKITLARQRPAPIRKASQHTGR</sequence>
<gene>
    <name evidence="1" type="ORF">JG687_00006631</name>
</gene>
<comment type="caution">
    <text evidence="1">The sequence shown here is derived from an EMBL/GenBank/DDBJ whole genome shotgun (WGS) entry which is preliminary data.</text>
</comment>
<organism evidence="1 2">
    <name type="scientific">Phytophthora cactorum</name>
    <dbReference type="NCBI Taxonomy" id="29920"/>
    <lineage>
        <taxon>Eukaryota</taxon>
        <taxon>Sar</taxon>
        <taxon>Stramenopiles</taxon>
        <taxon>Oomycota</taxon>
        <taxon>Peronosporomycetes</taxon>
        <taxon>Peronosporales</taxon>
        <taxon>Peronosporaceae</taxon>
        <taxon>Phytophthora</taxon>
    </lineage>
</organism>